<keyword evidence="1" id="KW-0998">Cell outer membrane</keyword>
<gene>
    <name evidence="1" type="primary">rcsF</name>
    <name evidence="4" type="ORF">EDC52_1115</name>
</gene>
<dbReference type="InterPro" id="IPR030852">
    <property type="entry name" value="RcsF"/>
</dbReference>
<reference evidence="4 5" key="1">
    <citation type="submission" date="2019-03" db="EMBL/GenBank/DDBJ databases">
        <title>Genomic Encyclopedia of Type Strains, Phase IV (KMG-IV): sequencing the most valuable type-strain genomes for metagenomic binning, comparative biology and taxonomic classification.</title>
        <authorList>
            <person name="Goeker M."/>
        </authorList>
    </citation>
    <scope>NUCLEOTIDE SEQUENCE [LARGE SCALE GENOMIC DNA]</scope>
    <source>
        <strain evidence="4 5">DSM 19580</strain>
    </source>
</reference>
<proteinExistence type="inferred from homology"/>
<comment type="caution">
    <text evidence="4">The sequence shown here is derived from an EMBL/GenBank/DDBJ whole genome shotgun (WGS) entry which is preliminary data.</text>
</comment>
<evidence type="ECO:0000256" key="1">
    <source>
        <dbReference type="HAMAP-Rule" id="MF_00976"/>
    </source>
</evidence>
<dbReference type="Proteomes" id="UP000295719">
    <property type="component" value="Unassembled WGS sequence"/>
</dbReference>
<comment type="similarity">
    <text evidence="1">Belongs to the RcsF family.</text>
</comment>
<accession>A0A4R3YKB6</accession>
<evidence type="ECO:0000313" key="5">
    <source>
        <dbReference type="Proteomes" id="UP000295719"/>
    </source>
</evidence>
<comment type="function">
    <text evidence="1">Essential component of the Rcs signaling system, which controls transcription of numerous genes. Plays a role in signal transduction from the cell surface to the histidine kinase RcsC. May detect outer membrane defects.</text>
</comment>
<feature type="chain" id="PRO_5020704491" description="Outer membrane lipoprotein RcsF" evidence="3">
    <location>
        <begin position="20"/>
        <end position="138"/>
    </location>
</feature>
<dbReference type="GO" id="GO:0031241">
    <property type="term" value="C:periplasmic side of cell outer membrane"/>
    <property type="evidence" value="ECO:0007669"/>
    <property type="project" value="UniProtKB-UniRule"/>
</dbReference>
<comment type="subcellular location">
    <subcellularLocation>
        <location evidence="1">Cell outer membrane</location>
        <topology evidence="1">Lipid-anchor</topology>
        <orientation evidence="1">Periplasmic side</orientation>
    </subcellularLocation>
</comment>
<dbReference type="NCBIfam" id="NF008048">
    <property type="entry name" value="PRK10781.1"/>
    <property type="match status" value="1"/>
</dbReference>
<keyword evidence="5" id="KW-1185">Reference proteome</keyword>
<name>A0A4R3YKB6_9GAMM</name>
<keyword evidence="1" id="KW-0472">Membrane</keyword>
<keyword evidence="1" id="KW-1015">Disulfide bond</keyword>
<feature type="region of interest" description="Disordered" evidence="2">
    <location>
        <begin position="24"/>
        <end position="53"/>
    </location>
</feature>
<feature type="disulfide bond" evidence="1">
    <location>
        <begin position="114"/>
        <end position="129"/>
    </location>
</feature>
<dbReference type="EMBL" id="SMCR01000011">
    <property type="protein sequence ID" value="TCV92562.1"/>
    <property type="molecule type" value="Genomic_DNA"/>
</dbReference>
<sequence>MRALPVFILVLSLTGCSWLHTPTETRTTSAAPASGNPFKNAPATHKSRPSASPAKLYKNAEELVGKPFRDLGEVYGSTCQVNLQDAPPSISSARRNMQLRAAGMKGNAVLLHQCEMVRAVAGCYQQAVCQGTALSVSQ</sequence>
<feature type="disulfide bond" evidence="1">
    <location>
        <begin position="79"/>
        <end position="123"/>
    </location>
</feature>
<dbReference type="RefSeq" id="WP_131867044.1">
    <property type="nucleotide sequence ID" value="NZ_SMCR01000011.1"/>
</dbReference>
<protein>
    <recommendedName>
        <fullName evidence="1">Outer membrane lipoprotein RcsF</fullName>
    </recommendedName>
</protein>
<dbReference type="HAMAP" id="MF_00976">
    <property type="entry name" value="RcsF"/>
    <property type="match status" value="1"/>
</dbReference>
<evidence type="ECO:0000313" key="4">
    <source>
        <dbReference type="EMBL" id="TCV92562.1"/>
    </source>
</evidence>
<organism evidence="4 5">
    <name type="scientific">Biostraticola tofi</name>
    <dbReference type="NCBI Taxonomy" id="466109"/>
    <lineage>
        <taxon>Bacteria</taxon>
        <taxon>Pseudomonadati</taxon>
        <taxon>Pseudomonadota</taxon>
        <taxon>Gammaproteobacteria</taxon>
        <taxon>Enterobacterales</taxon>
        <taxon>Bruguierivoracaceae</taxon>
        <taxon>Biostraticola</taxon>
    </lineage>
</organism>
<dbReference type="Pfam" id="PF16358">
    <property type="entry name" value="RcsF"/>
    <property type="match status" value="1"/>
</dbReference>
<dbReference type="OrthoDB" id="6505467at2"/>
<dbReference type="PROSITE" id="PS51257">
    <property type="entry name" value="PROKAR_LIPOPROTEIN"/>
    <property type="match status" value="1"/>
</dbReference>
<dbReference type="Gene3D" id="3.30.110.70">
    <property type="entry name" value="Hypothetical protein apc22750. Chain B"/>
    <property type="match status" value="1"/>
</dbReference>
<evidence type="ECO:0000256" key="2">
    <source>
        <dbReference type="SAM" id="MobiDB-lite"/>
    </source>
</evidence>
<dbReference type="GO" id="GO:0035556">
    <property type="term" value="P:intracellular signal transduction"/>
    <property type="evidence" value="ECO:0007669"/>
    <property type="project" value="InterPro"/>
</dbReference>
<evidence type="ECO:0000256" key="3">
    <source>
        <dbReference type="SAM" id="SignalP"/>
    </source>
</evidence>
<keyword evidence="3" id="KW-0732">Signal</keyword>
<dbReference type="AlphaFoldDB" id="A0A4R3YKB6"/>
<feature type="signal peptide" evidence="3">
    <location>
        <begin position="1"/>
        <end position="19"/>
    </location>
</feature>